<comment type="caution">
    <text evidence="2">The sequence shown here is derived from an EMBL/GenBank/DDBJ whole genome shotgun (WGS) entry which is preliminary data.</text>
</comment>
<sequence length="80" mass="9223">MAITNWSDPIDSAKYDEVMKNKPKIVLIKIFCFFLATCRNVVAAYVTNLWVFAGGDKAAYIAHRVLVMLTWYFLLDLVFK</sequence>
<organism evidence="2 3">
    <name type="scientific">Clydaea vesicula</name>
    <dbReference type="NCBI Taxonomy" id="447962"/>
    <lineage>
        <taxon>Eukaryota</taxon>
        <taxon>Fungi</taxon>
        <taxon>Fungi incertae sedis</taxon>
        <taxon>Chytridiomycota</taxon>
        <taxon>Chytridiomycota incertae sedis</taxon>
        <taxon>Chytridiomycetes</taxon>
        <taxon>Lobulomycetales</taxon>
        <taxon>Lobulomycetaceae</taxon>
        <taxon>Clydaea</taxon>
    </lineage>
</organism>
<evidence type="ECO:0000256" key="1">
    <source>
        <dbReference type="SAM" id="Phobius"/>
    </source>
</evidence>
<keyword evidence="1" id="KW-0812">Transmembrane</keyword>
<dbReference type="Proteomes" id="UP001211065">
    <property type="component" value="Unassembled WGS sequence"/>
</dbReference>
<keyword evidence="1" id="KW-1133">Transmembrane helix</keyword>
<accession>A0AAD5U5G7</accession>
<keyword evidence="1" id="KW-0472">Membrane</keyword>
<reference evidence="2" key="1">
    <citation type="submission" date="2020-05" db="EMBL/GenBank/DDBJ databases">
        <title>Phylogenomic resolution of chytrid fungi.</title>
        <authorList>
            <person name="Stajich J.E."/>
            <person name="Amses K."/>
            <person name="Simmons R."/>
            <person name="Seto K."/>
            <person name="Myers J."/>
            <person name="Bonds A."/>
            <person name="Quandt C.A."/>
            <person name="Barry K."/>
            <person name="Liu P."/>
            <person name="Grigoriev I."/>
            <person name="Longcore J.E."/>
            <person name="James T.Y."/>
        </authorList>
    </citation>
    <scope>NUCLEOTIDE SEQUENCE</scope>
    <source>
        <strain evidence="2">JEL0476</strain>
    </source>
</reference>
<feature type="transmembrane region" description="Helical" evidence="1">
    <location>
        <begin position="58"/>
        <end position="79"/>
    </location>
</feature>
<proteinExistence type="predicted"/>
<feature type="transmembrane region" description="Helical" evidence="1">
    <location>
        <begin position="26"/>
        <end position="46"/>
    </location>
</feature>
<dbReference type="AlphaFoldDB" id="A0AAD5U5G7"/>
<keyword evidence="3" id="KW-1185">Reference proteome</keyword>
<name>A0AAD5U5G7_9FUNG</name>
<evidence type="ECO:0000313" key="2">
    <source>
        <dbReference type="EMBL" id="KAJ3222188.1"/>
    </source>
</evidence>
<evidence type="ECO:0000313" key="3">
    <source>
        <dbReference type="Proteomes" id="UP001211065"/>
    </source>
</evidence>
<gene>
    <name evidence="2" type="ORF">HK099_002587</name>
</gene>
<protein>
    <submittedName>
        <fullName evidence="2">Uncharacterized protein</fullName>
    </submittedName>
</protein>
<dbReference type="EMBL" id="JADGJW010000187">
    <property type="protein sequence ID" value="KAJ3222188.1"/>
    <property type="molecule type" value="Genomic_DNA"/>
</dbReference>